<dbReference type="RefSeq" id="WP_078830292.1">
    <property type="nucleotide sequence ID" value="NZ_FUWH01000002.1"/>
</dbReference>
<dbReference type="SUPFAM" id="SSF55874">
    <property type="entry name" value="ATPase domain of HSP90 chaperone/DNA topoisomerase II/histidine kinase"/>
    <property type="match status" value="1"/>
</dbReference>
<dbReference type="PANTHER" id="PTHR34220">
    <property type="entry name" value="SENSOR HISTIDINE KINASE YPDA"/>
    <property type="match status" value="1"/>
</dbReference>
<dbReference type="OrthoDB" id="9792992at2"/>
<dbReference type="Proteomes" id="UP000190888">
    <property type="component" value="Unassembled WGS sequence"/>
</dbReference>
<sequence>MNVKKIVTIIAHVAAWACFLSLPYLVFFPRLREFSLSNHMLATIVCNNVFLVVFYYLNTLVLIPKLLIEKKWLWYALSIAASLTVFLFVPKMIATVVAPPEFIQVGKEYVRNPAFQGKPRFSRPPRYRQGTDPYNTIIFLLVFTVGTCISVTQRWLKTERNRQETENEKLNTELSFLKSQVNPHFFFNTLNNIYSLAIVRSEKTAPAVMKLASIMRYILTETERHLVPLSNEVAFITNFIELQQVRLTDKVKINFHADGSIDTLLVAPLLFIPFVENAFKYGVSTKSPSQIDISIKAEGDKILFTAVNYIVPSENNLMENTGIGINNVKRRLELMYPEKHRLQTTQKDNYYTVHLEITTA</sequence>
<evidence type="ECO:0000256" key="1">
    <source>
        <dbReference type="SAM" id="Phobius"/>
    </source>
</evidence>
<feature type="transmembrane region" description="Helical" evidence="1">
    <location>
        <begin position="6"/>
        <end position="28"/>
    </location>
</feature>
<dbReference type="GO" id="GO:0016020">
    <property type="term" value="C:membrane"/>
    <property type="evidence" value="ECO:0007669"/>
    <property type="project" value="InterPro"/>
</dbReference>
<evidence type="ECO:0000313" key="4">
    <source>
        <dbReference type="Proteomes" id="UP000190888"/>
    </source>
</evidence>
<dbReference type="InterPro" id="IPR036890">
    <property type="entry name" value="HATPase_C_sf"/>
</dbReference>
<gene>
    <name evidence="3" type="ORF">SAMN04488132_102340</name>
</gene>
<keyword evidence="1" id="KW-0472">Membrane</keyword>
<organism evidence="3 4">
    <name type="scientific">Sediminibacterium ginsengisoli</name>
    <dbReference type="NCBI Taxonomy" id="413434"/>
    <lineage>
        <taxon>Bacteria</taxon>
        <taxon>Pseudomonadati</taxon>
        <taxon>Bacteroidota</taxon>
        <taxon>Chitinophagia</taxon>
        <taxon>Chitinophagales</taxon>
        <taxon>Chitinophagaceae</taxon>
        <taxon>Sediminibacterium</taxon>
    </lineage>
</organism>
<dbReference type="EMBL" id="FUWH01000002">
    <property type="protein sequence ID" value="SJZ50551.1"/>
    <property type="molecule type" value="Genomic_DNA"/>
</dbReference>
<feature type="domain" description="Signal transduction histidine kinase internal region" evidence="2">
    <location>
        <begin position="173"/>
        <end position="250"/>
    </location>
</feature>
<feature type="transmembrane region" description="Helical" evidence="1">
    <location>
        <begin position="136"/>
        <end position="156"/>
    </location>
</feature>
<feature type="transmembrane region" description="Helical" evidence="1">
    <location>
        <begin position="72"/>
        <end position="89"/>
    </location>
</feature>
<dbReference type="STRING" id="413434.SAMN04488132_102340"/>
<dbReference type="Pfam" id="PF06580">
    <property type="entry name" value="His_kinase"/>
    <property type="match status" value="1"/>
</dbReference>
<reference evidence="3 4" key="1">
    <citation type="submission" date="2017-02" db="EMBL/GenBank/DDBJ databases">
        <authorList>
            <person name="Peterson S.W."/>
        </authorList>
    </citation>
    <scope>NUCLEOTIDE SEQUENCE [LARGE SCALE GENOMIC DNA]</scope>
    <source>
        <strain evidence="3 4">DSM 22335</strain>
    </source>
</reference>
<dbReference type="GO" id="GO:0000155">
    <property type="term" value="F:phosphorelay sensor kinase activity"/>
    <property type="evidence" value="ECO:0007669"/>
    <property type="project" value="InterPro"/>
</dbReference>
<keyword evidence="3" id="KW-0418">Kinase</keyword>
<dbReference type="InterPro" id="IPR050640">
    <property type="entry name" value="Bact_2-comp_sensor_kinase"/>
</dbReference>
<evidence type="ECO:0000259" key="2">
    <source>
        <dbReference type="Pfam" id="PF06580"/>
    </source>
</evidence>
<protein>
    <submittedName>
        <fullName evidence="3">Histidine kinase</fullName>
    </submittedName>
</protein>
<dbReference type="PANTHER" id="PTHR34220:SF7">
    <property type="entry name" value="SENSOR HISTIDINE KINASE YPDA"/>
    <property type="match status" value="1"/>
</dbReference>
<keyword evidence="3" id="KW-0808">Transferase</keyword>
<dbReference type="Gene3D" id="3.30.565.10">
    <property type="entry name" value="Histidine kinase-like ATPase, C-terminal domain"/>
    <property type="match status" value="1"/>
</dbReference>
<dbReference type="AlphaFoldDB" id="A0A1T4L7R2"/>
<keyword evidence="1" id="KW-0812">Transmembrane</keyword>
<accession>A0A1T4L7R2</accession>
<keyword evidence="4" id="KW-1185">Reference proteome</keyword>
<evidence type="ECO:0000313" key="3">
    <source>
        <dbReference type="EMBL" id="SJZ50551.1"/>
    </source>
</evidence>
<name>A0A1T4L7R2_9BACT</name>
<keyword evidence="1" id="KW-1133">Transmembrane helix</keyword>
<dbReference type="InterPro" id="IPR010559">
    <property type="entry name" value="Sig_transdc_His_kin_internal"/>
</dbReference>
<feature type="transmembrane region" description="Helical" evidence="1">
    <location>
        <begin position="40"/>
        <end position="57"/>
    </location>
</feature>
<proteinExistence type="predicted"/>